<evidence type="ECO:0000256" key="5">
    <source>
        <dbReference type="SAM" id="Phobius"/>
    </source>
</evidence>
<dbReference type="InterPro" id="IPR051328">
    <property type="entry name" value="T7SS_ABC-Transporter"/>
</dbReference>
<evidence type="ECO:0000313" key="8">
    <source>
        <dbReference type="Proteomes" id="UP000639396"/>
    </source>
</evidence>
<evidence type="ECO:0000313" key="7">
    <source>
        <dbReference type="EMBL" id="MBD2860398.1"/>
    </source>
</evidence>
<accession>A0A927C319</accession>
<feature type="transmembrane region" description="Helical" evidence="5">
    <location>
        <begin position="106"/>
        <end position="125"/>
    </location>
</feature>
<dbReference type="GO" id="GO:0043190">
    <property type="term" value="C:ATP-binding cassette (ABC) transporter complex"/>
    <property type="evidence" value="ECO:0007669"/>
    <property type="project" value="InterPro"/>
</dbReference>
<dbReference type="Pfam" id="PF12698">
    <property type="entry name" value="ABC2_membrane_3"/>
    <property type="match status" value="1"/>
</dbReference>
<feature type="transmembrane region" description="Helical" evidence="5">
    <location>
        <begin position="49"/>
        <end position="76"/>
    </location>
</feature>
<keyword evidence="4 5" id="KW-0472">Membrane</keyword>
<evidence type="ECO:0000256" key="3">
    <source>
        <dbReference type="ARBA" id="ARBA00022989"/>
    </source>
</evidence>
<feature type="transmembrane region" description="Helical" evidence="5">
    <location>
        <begin position="18"/>
        <end position="37"/>
    </location>
</feature>
<dbReference type="PANTHER" id="PTHR43077:SF11">
    <property type="entry name" value="TRANSPORT PERMEASE YVFS-RELATED"/>
    <property type="match status" value="1"/>
</dbReference>
<gene>
    <name evidence="7" type="ORF">IDH45_00160</name>
</gene>
<dbReference type="PANTHER" id="PTHR43077">
    <property type="entry name" value="TRANSPORT PERMEASE YVFS-RELATED"/>
    <property type="match status" value="1"/>
</dbReference>
<evidence type="ECO:0000259" key="6">
    <source>
        <dbReference type="Pfam" id="PF12698"/>
    </source>
</evidence>
<feature type="transmembrane region" description="Helical" evidence="5">
    <location>
        <begin position="131"/>
        <end position="149"/>
    </location>
</feature>
<keyword evidence="8" id="KW-1185">Reference proteome</keyword>
<feature type="domain" description="ABC-2 type transporter transmembrane" evidence="6">
    <location>
        <begin position="51"/>
        <end position="234"/>
    </location>
</feature>
<proteinExistence type="predicted"/>
<keyword evidence="2 5" id="KW-0812">Transmembrane</keyword>
<dbReference type="InterPro" id="IPR013525">
    <property type="entry name" value="ABC2_TM"/>
</dbReference>
<name>A0A927C319_9BACL</name>
<feature type="transmembrane region" description="Helical" evidence="5">
    <location>
        <begin position="161"/>
        <end position="181"/>
    </location>
</feature>
<protein>
    <submittedName>
        <fullName evidence="7">ABC transporter permease</fullName>
    </submittedName>
</protein>
<evidence type="ECO:0000256" key="2">
    <source>
        <dbReference type="ARBA" id="ARBA00022692"/>
    </source>
</evidence>
<dbReference type="EMBL" id="JACXJA010000001">
    <property type="protein sequence ID" value="MBD2860398.1"/>
    <property type="molecule type" value="Genomic_DNA"/>
</dbReference>
<dbReference type="RefSeq" id="WP_190923539.1">
    <property type="nucleotide sequence ID" value="NZ_JACXJA010000001.1"/>
</dbReference>
<keyword evidence="3 5" id="KW-1133">Transmembrane helix</keyword>
<evidence type="ECO:0000256" key="1">
    <source>
        <dbReference type="ARBA" id="ARBA00004141"/>
    </source>
</evidence>
<comment type="subcellular location">
    <subcellularLocation>
        <location evidence="1">Membrane</location>
        <topology evidence="1">Multi-pass membrane protein</topology>
    </subcellularLocation>
</comment>
<dbReference type="GO" id="GO:0140359">
    <property type="term" value="F:ABC-type transporter activity"/>
    <property type="evidence" value="ECO:0007669"/>
    <property type="project" value="InterPro"/>
</dbReference>
<dbReference type="PIRSF" id="PIRSF006648">
    <property type="entry name" value="DrrB"/>
    <property type="match status" value="1"/>
</dbReference>
<comment type="caution">
    <text evidence="7">The sequence shown here is derived from an EMBL/GenBank/DDBJ whole genome shotgun (WGS) entry which is preliminary data.</text>
</comment>
<feature type="transmembrane region" description="Helical" evidence="5">
    <location>
        <begin position="220"/>
        <end position="238"/>
    </location>
</feature>
<evidence type="ECO:0000256" key="4">
    <source>
        <dbReference type="ARBA" id="ARBA00023136"/>
    </source>
</evidence>
<dbReference type="InterPro" id="IPR000412">
    <property type="entry name" value="ABC_2_transport"/>
</dbReference>
<sequence length="244" mass="26649">MLAAQTKAETLRIVRSPFFLLFSIAMPMVFYFLFSAINGVQTEIASTTWGAYLLMSMTAFSLVGTSVGQFGIRLAYERRDGWMALLRLTPLPPTVWLGGKLGAHMAVHLLIIALLFPTAGLVYGIDLTAGQWIACGLWLWIGSLPFLAIGSLMGSLKNADAATAIANMVHMGLAILGGLWMPLQAMPDWIQKIGVWTPTHRYAHGAWNILAGKAPDMIDIGILSACFLLFMVLSGYLMNRREAI</sequence>
<organism evidence="7 8">
    <name type="scientific">Paenibacillus oceani</name>
    <dbReference type="NCBI Taxonomy" id="2772510"/>
    <lineage>
        <taxon>Bacteria</taxon>
        <taxon>Bacillati</taxon>
        <taxon>Bacillota</taxon>
        <taxon>Bacilli</taxon>
        <taxon>Bacillales</taxon>
        <taxon>Paenibacillaceae</taxon>
        <taxon>Paenibacillus</taxon>
    </lineage>
</organism>
<dbReference type="AlphaFoldDB" id="A0A927C319"/>
<dbReference type="Proteomes" id="UP000639396">
    <property type="component" value="Unassembled WGS sequence"/>
</dbReference>
<reference evidence="7" key="1">
    <citation type="submission" date="2020-09" db="EMBL/GenBank/DDBJ databases">
        <title>A novel bacterium of genus Paenibacillus, isolated from South China Sea.</title>
        <authorList>
            <person name="Huang H."/>
            <person name="Mo K."/>
            <person name="Hu Y."/>
        </authorList>
    </citation>
    <scope>NUCLEOTIDE SEQUENCE</scope>
    <source>
        <strain evidence="7">IB182363</strain>
    </source>
</reference>